<accession>A0AA87ZZV9</accession>
<gene>
    <name evidence="2" type="ORF">TIFTF001_012150</name>
</gene>
<name>A0AA87ZZV9_FICCA</name>
<dbReference type="EMBL" id="BTGU01000015">
    <property type="protein sequence ID" value="GMN42950.1"/>
    <property type="molecule type" value="Genomic_DNA"/>
</dbReference>
<keyword evidence="1" id="KW-0812">Transmembrane</keyword>
<keyword evidence="3" id="KW-1185">Reference proteome</keyword>
<feature type="transmembrane region" description="Helical" evidence="1">
    <location>
        <begin position="85"/>
        <end position="105"/>
    </location>
</feature>
<evidence type="ECO:0000313" key="3">
    <source>
        <dbReference type="Proteomes" id="UP001187192"/>
    </source>
</evidence>
<keyword evidence="1" id="KW-1133">Transmembrane helix</keyword>
<proteinExistence type="predicted"/>
<comment type="caution">
    <text evidence="2">The sequence shown here is derived from an EMBL/GenBank/DDBJ whole genome shotgun (WGS) entry which is preliminary data.</text>
</comment>
<evidence type="ECO:0000313" key="2">
    <source>
        <dbReference type="EMBL" id="GMN42950.1"/>
    </source>
</evidence>
<evidence type="ECO:0000256" key="1">
    <source>
        <dbReference type="SAM" id="Phobius"/>
    </source>
</evidence>
<dbReference type="AlphaFoldDB" id="A0AA87ZZV9"/>
<organism evidence="2 3">
    <name type="scientific">Ficus carica</name>
    <name type="common">Common fig</name>
    <dbReference type="NCBI Taxonomy" id="3494"/>
    <lineage>
        <taxon>Eukaryota</taxon>
        <taxon>Viridiplantae</taxon>
        <taxon>Streptophyta</taxon>
        <taxon>Embryophyta</taxon>
        <taxon>Tracheophyta</taxon>
        <taxon>Spermatophyta</taxon>
        <taxon>Magnoliopsida</taxon>
        <taxon>eudicotyledons</taxon>
        <taxon>Gunneridae</taxon>
        <taxon>Pentapetalae</taxon>
        <taxon>rosids</taxon>
        <taxon>fabids</taxon>
        <taxon>Rosales</taxon>
        <taxon>Moraceae</taxon>
        <taxon>Ficeae</taxon>
        <taxon>Ficus</taxon>
    </lineage>
</organism>
<keyword evidence="1" id="KW-0472">Membrane</keyword>
<sequence>MLSSESTRVAPGAAVGGGHRRWVHGRVAAYQIGLGLRGEDACRWAQAATQGFRERGAQAAAPQVCDRGTLAAGWVRRLVTMRIKWAGSCVGFFLLLFFWCFGYFVSGVFSGWSLFCSPTV</sequence>
<dbReference type="Proteomes" id="UP001187192">
    <property type="component" value="Unassembled WGS sequence"/>
</dbReference>
<reference evidence="2" key="1">
    <citation type="submission" date="2023-07" db="EMBL/GenBank/DDBJ databases">
        <title>draft genome sequence of fig (Ficus carica).</title>
        <authorList>
            <person name="Takahashi T."/>
            <person name="Nishimura K."/>
        </authorList>
    </citation>
    <scope>NUCLEOTIDE SEQUENCE</scope>
</reference>
<protein>
    <submittedName>
        <fullName evidence="2">Uncharacterized protein</fullName>
    </submittedName>
</protein>